<evidence type="ECO:0000256" key="11">
    <source>
        <dbReference type="SAM" id="Phobius"/>
    </source>
</evidence>
<dbReference type="Proteomes" id="UP000236488">
    <property type="component" value="Unassembled WGS sequence"/>
</dbReference>
<feature type="region of interest" description="Disordered" evidence="10">
    <location>
        <begin position="1"/>
        <end position="48"/>
    </location>
</feature>
<dbReference type="EMBL" id="PPEL01000031">
    <property type="protein sequence ID" value="PNV65436.1"/>
    <property type="molecule type" value="Genomic_DNA"/>
</dbReference>
<feature type="transmembrane region" description="Helical" evidence="11">
    <location>
        <begin position="409"/>
        <end position="431"/>
    </location>
</feature>
<accession>A0A2K2U535</accession>
<dbReference type="GO" id="GO:0015297">
    <property type="term" value="F:antiporter activity"/>
    <property type="evidence" value="ECO:0007669"/>
    <property type="project" value="InterPro"/>
</dbReference>
<evidence type="ECO:0000256" key="9">
    <source>
        <dbReference type="ARBA" id="ARBA00023251"/>
    </source>
</evidence>
<feature type="transmembrane region" description="Helical" evidence="11">
    <location>
        <begin position="58"/>
        <end position="79"/>
    </location>
</feature>
<dbReference type="GO" id="GO:0046677">
    <property type="term" value="P:response to antibiotic"/>
    <property type="evidence" value="ECO:0007669"/>
    <property type="project" value="UniProtKB-KW"/>
</dbReference>
<feature type="transmembrane region" description="Helical" evidence="11">
    <location>
        <begin position="443"/>
        <end position="464"/>
    </location>
</feature>
<gene>
    <name evidence="12" type="ORF">C2L80_06675</name>
</gene>
<feature type="transmembrane region" description="Helical" evidence="11">
    <location>
        <begin position="333"/>
        <end position="356"/>
    </location>
</feature>
<keyword evidence="8 11" id="KW-0472">Membrane</keyword>
<evidence type="ECO:0000313" key="12">
    <source>
        <dbReference type="EMBL" id="PNV65436.1"/>
    </source>
</evidence>
<evidence type="ECO:0000313" key="13">
    <source>
        <dbReference type="Proteomes" id="UP000236488"/>
    </source>
</evidence>
<evidence type="ECO:0000256" key="3">
    <source>
        <dbReference type="ARBA" id="ARBA00022106"/>
    </source>
</evidence>
<evidence type="ECO:0000256" key="10">
    <source>
        <dbReference type="SAM" id="MobiDB-lite"/>
    </source>
</evidence>
<feature type="transmembrane region" description="Helical" evidence="11">
    <location>
        <begin position="368"/>
        <end position="389"/>
    </location>
</feature>
<dbReference type="CDD" id="cd13143">
    <property type="entry name" value="MATE_MepA_like"/>
    <property type="match status" value="1"/>
</dbReference>
<protein>
    <recommendedName>
        <fullName evidence="3">Multidrug export protein MepA</fullName>
    </recommendedName>
</protein>
<dbReference type="PANTHER" id="PTHR43823">
    <property type="entry name" value="SPORULATION PROTEIN YKVU"/>
    <property type="match status" value="1"/>
</dbReference>
<evidence type="ECO:0000256" key="6">
    <source>
        <dbReference type="ARBA" id="ARBA00022692"/>
    </source>
</evidence>
<keyword evidence="13" id="KW-1185">Reference proteome</keyword>
<proteinExistence type="inferred from homology"/>
<keyword evidence="7 11" id="KW-1133">Transmembrane helix</keyword>
<dbReference type="GO" id="GO:0042910">
    <property type="term" value="F:xenobiotic transmembrane transporter activity"/>
    <property type="evidence" value="ECO:0007669"/>
    <property type="project" value="InterPro"/>
</dbReference>
<keyword evidence="5" id="KW-1003">Cell membrane</keyword>
<feature type="compositionally biased region" description="Basic and acidic residues" evidence="10">
    <location>
        <begin position="37"/>
        <end position="48"/>
    </location>
</feature>
<dbReference type="PANTHER" id="PTHR43823:SF3">
    <property type="entry name" value="MULTIDRUG EXPORT PROTEIN MEPA"/>
    <property type="match status" value="1"/>
</dbReference>
<evidence type="ECO:0000256" key="2">
    <source>
        <dbReference type="ARBA" id="ARBA00008417"/>
    </source>
</evidence>
<evidence type="ECO:0000256" key="1">
    <source>
        <dbReference type="ARBA" id="ARBA00004651"/>
    </source>
</evidence>
<dbReference type="RefSeq" id="WP_103262891.1">
    <property type="nucleotide sequence ID" value="NZ_PPEL01000031.1"/>
</dbReference>
<dbReference type="NCBIfam" id="TIGR00797">
    <property type="entry name" value="matE"/>
    <property type="match status" value="1"/>
</dbReference>
<feature type="transmembrane region" description="Helical" evidence="11">
    <location>
        <begin position="211"/>
        <end position="235"/>
    </location>
</feature>
<evidence type="ECO:0000256" key="4">
    <source>
        <dbReference type="ARBA" id="ARBA00022448"/>
    </source>
</evidence>
<sequence>MAATMTNHASDQDEQANRASAPTSAPAQAPIEPAEGGPKRPERDDKVGRMGTASIPRLIVEFAIPSILGMLVNGAYNVIDSVFLGQAMGEIGLATATVAMPIMTVFMAIAMLVGNGGNALAALRMGEGNREEAERSLGNTVCLAIMFAVVVAVVAHIPACIDALLGVSGATPEDWEYARAFIQIISLGFVFQCIGMGVNNFIRTAGAPNRALGTMVIGAVSCTVFNFLFVMVLGWGVQGSALATVCGQALSCATVLWYFTLTKNVPMKLHLRFLRLHARTVRLILSLGLASFAVQAGMAVVNFVLNNLLNMYGAESALGAEGALASIGVVQRVAMFTVLPLIGVSIAIQPLLGFNYGAHLFGRVKKTLWCGSVGATGIAVVLWSLVHLFPDQIVGFFGITSDSLRDFTVFALKVQLFMLPLVGFQIVGSNYFQATGQPLKSIFLSLTRQILFLIPLLIVLPMLLPGWFPQFTSLDALYFATPAADFLAIFTTAVFVVVEVGRLRKLERGELKARF</sequence>
<dbReference type="PIRSF" id="PIRSF006603">
    <property type="entry name" value="DinF"/>
    <property type="match status" value="1"/>
</dbReference>
<dbReference type="InterPro" id="IPR048279">
    <property type="entry name" value="MdtK-like"/>
</dbReference>
<feature type="transmembrane region" description="Helical" evidence="11">
    <location>
        <begin position="241"/>
        <end position="260"/>
    </location>
</feature>
<reference evidence="12 13" key="1">
    <citation type="journal article" date="2018" name="Int. J. Syst. Evol. Microbiol.">
        <title>Rubneribacter badeniensis gen. nov., sp. nov. and Enteroscipio rubneri gen. nov., sp. nov., new members of the Eggerthellaceae isolated from human faeces.</title>
        <authorList>
            <person name="Danylec N."/>
            <person name="Gobl A."/>
            <person name="Stoll D.A."/>
            <person name="Hetzer B."/>
            <person name="Kulling S.E."/>
            <person name="Huch M."/>
        </authorList>
    </citation>
    <scope>NUCLEOTIDE SEQUENCE [LARGE SCALE GENOMIC DNA]</scope>
    <source>
        <strain evidence="12 13">ResAG-85</strain>
    </source>
</reference>
<keyword evidence="6 11" id="KW-0812">Transmembrane</keyword>
<dbReference type="Pfam" id="PF01554">
    <property type="entry name" value="MatE"/>
    <property type="match status" value="2"/>
</dbReference>
<keyword evidence="4" id="KW-0813">Transport</keyword>
<dbReference type="InterPro" id="IPR045070">
    <property type="entry name" value="MATE_MepA-like"/>
</dbReference>
<feature type="transmembrane region" description="Helical" evidence="11">
    <location>
        <begin position="476"/>
        <end position="498"/>
    </location>
</feature>
<keyword evidence="9" id="KW-0046">Antibiotic resistance</keyword>
<feature type="transmembrane region" description="Helical" evidence="11">
    <location>
        <begin position="91"/>
        <end position="115"/>
    </location>
</feature>
<evidence type="ECO:0000256" key="7">
    <source>
        <dbReference type="ARBA" id="ARBA00022989"/>
    </source>
</evidence>
<dbReference type="InterPro" id="IPR002528">
    <property type="entry name" value="MATE_fam"/>
</dbReference>
<comment type="caution">
    <text evidence="12">The sequence shown here is derived from an EMBL/GenBank/DDBJ whole genome shotgun (WGS) entry which is preliminary data.</text>
</comment>
<name>A0A2K2U535_9ACTN</name>
<feature type="transmembrane region" description="Helical" evidence="11">
    <location>
        <begin position="136"/>
        <end position="157"/>
    </location>
</feature>
<feature type="transmembrane region" description="Helical" evidence="11">
    <location>
        <begin position="281"/>
        <end position="305"/>
    </location>
</feature>
<dbReference type="InterPro" id="IPR051327">
    <property type="entry name" value="MATE_MepA_subfamily"/>
</dbReference>
<organism evidence="12 13">
    <name type="scientific">Rubneribacter badeniensis</name>
    <dbReference type="NCBI Taxonomy" id="2070688"/>
    <lineage>
        <taxon>Bacteria</taxon>
        <taxon>Bacillati</taxon>
        <taxon>Actinomycetota</taxon>
        <taxon>Coriobacteriia</taxon>
        <taxon>Eggerthellales</taxon>
        <taxon>Eggerthellaceae</taxon>
        <taxon>Rubneribacter</taxon>
    </lineage>
</organism>
<evidence type="ECO:0000256" key="8">
    <source>
        <dbReference type="ARBA" id="ARBA00023136"/>
    </source>
</evidence>
<feature type="compositionally biased region" description="Low complexity" evidence="10">
    <location>
        <begin position="19"/>
        <end position="30"/>
    </location>
</feature>
<dbReference type="GO" id="GO:0005886">
    <property type="term" value="C:plasma membrane"/>
    <property type="evidence" value="ECO:0007669"/>
    <property type="project" value="UniProtKB-SubCell"/>
</dbReference>
<feature type="transmembrane region" description="Helical" evidence="11">
    <location>
        <begin position="177"/>
        <end position="199"/>
    </location>
</feature>
<dbReference type="AlphaFoldDB" id="A0A2K2U535"/>
<comment type="subcellular location">
    <subcellularLocation>
        <location evidence="1">Cell membrane</location>
        <topology evidence="1">Multi-pass membrane protein</topology>
    </subcellularLocation>
</comment>
<evidence type="ECO:0000256" key="5">
    <source>
        <dbReference type="ARBA" id="ARBA00022475"/>
    </source>
</evidence>
<comment type="similarity">
    <text evidence="2">Belongs to the multi antimicrobial extrusion (MATE) (TC 2.A.66.1) family. MepA subfamily.</text>
</comment>